<feature type="region of interest" description="Disordered" evidence="1">
    <location>
        <begin position="353"/>
        <end position="469"/>
    </location>
</feature>
<evidence type="ECO:0000256" key="1">
    <source>
        <dbReference type="SAM" id="MobiDB-lite"/>
    </source>
</evidence>
<keyword evidence="3" id="KW-1185">Reference proteome</keyword>
<evidence type="ECO:0000313" key="2">
    <source>
        <dbReference type="Ensembl" id="ENSSFOP00015017482.2"/>
    </source>
</evidence>
<dbReference type="OrthoDB" id="5877502at2759"/>
<feature type="region of interest" description="Disordered" evidence="1">
    <location>
        <begin position="533"/>
        <end position="617"/>
    </location>
</feature>
<gene>
    <name evidence="2" type="primary">si:ch211-13c6.2</name>
</gene>
<organism evidence="2 3">
    <name type="scientific">Scleropages formosus</name>
    <name type="common">Asian bonytongue</name>
    <name type="synonym">Osteoglossum formosum</name>
    <dbReference type="NCBI Taxonomy" id="113540"/>
    <lineage>
        <taxon>Eukaryota</taxon>
        <taxon>Metazoa</taxon>
        <taxon>Chordata</taxon>
        <taxon>Craniata</taxon>
        <taxon>Vertebrata</taxon>
        <taxon>Euteleostomi</taxon>
        <taxon>Actinopterygii</taxon>
        <taxon>Neopterygii</taxon>
        <taxon>Teleostei</taxon>
        <taxon>Osteoglossocephala</taxon>
        <taxon>Osteoglossomorpha</taxon>
        <taxon>Osteoglossiformes</taxon>
        <taxon>Osteoglossidae</taxon>
        <taxon>Scleropages</taxon>
    </lineage>
</organism>
<accession>A0A8C9V396</accession>
<dbReference type="Proteomes" id="UP000694397">
    <property type="component" value="Chromosome 23"/>
</dbReference>
<dbReference type="AlphaFoldDB" id="A0A8C9V396"/>
<feature type="compositionally biased region" description="Basic and acidic residues" evidence="1">
    <location>
        <begin position="247"/>
        <end position="257"/>
    </location>
</feature>
<feature type="region of interest" description="Disordered" evidence="1">
    <location>
        <begin position="247"/>
        <end position="282"/>
    </location>
</feature>
<reference evidence="2" key="3">
    <citation type="submission" date="2025-09" db="UniProtKB">
        <authorList>
            <consortium name="Ensembl"/>
        </authorList>
    </citation>
    <scope>IDENTIFICATION</scope>
</reference>
<reference evidence="2 3" key="1">
    <citation type="submission" date="2019-04" db="EMBL/GenBank/DDBJ databases">
        <authorList>
            <consortium name="Wellcome Sanger Institute Data Sharing"/>
        </authorList>
    </citation>
    <scope>NUCLEOTIDE SEQUENCE [LARGE SCALE GENOMIC DNA]</scope>
</reference>
<feature type="compositionally biased region" description="Basic and acidic residues" evidence="1">
    <location>
        <begin position="575"/>
        <end position="597"/>
    </location>
</feature>
<evidence type="ECO:0000313" key="3">
    <source>
        <dbReference type="Proteomes" id="UP000694397"/>
    </source>
</evidence>
<dbReference type="Ensembl" id="ENSSFOT00015017680.2">
    <property type="protein sequence ID" value="ENSSFOP00015017482.2"/>
    <property type="gene ID" value="ENSSFOG00015011253.2"/>
</dbReference>
<feature type="compositionally biased region" description="Basic and acidic residues" evidence="1">
    <location>
        <begin position="364"/>
        <end position="412"/>
    </location>
</feature>
<name>A0A8C9V396_SCLFO</name>
<dbReference type="GeneTree" id="ENSGT00940000170761"/>
<proteinExistence type="predicted"/>
<feature type="region of interest" description="Disordered" evidence="1">
    <location>
        <begin position="317"/>
        <end position="336"/>
    </location>
</feature>
<protein>
    <submittedName>
        <fullName evidence="2">Uncharacterized LOC108933275</fullName>
    </submittedName>
</protein>
<reference evidence="2" key="2">
    <citation type="submission" date="2025-08" db="UniProtKB">
        <authorList>
            <consortium name="Ensembl"/>
        </authorList>
    </citation>
    <scope>IDENTIFICATION</scope>
</reference>
<feature type="compositionally biased region" description="Polar residues" evidence="1">
    <location>
        <begin position="602"/>
        <end position="617"/>
    </location>
</feature>
<sequence length="699" mass="81614">MDSLTYRDNDDTFNFITCTICNSKIRGETLYKIHLTESRHLKNEEDLIALGKVKRSRPLPVWSSLTEYLDYLQLDEPIIGLKHLVRVDSDGPDLKYLCRLCFAEGDLPSITFHVLGRRHRQKYLMTDRPDLVTWDVNSRSQSGKLVRAKAEVVERQDGRGIPEERKERARVVNRQPSSVKAPPKEASALSKRQISYIQNLPKLLEIEPTGTFGQWEMEKEINPFKTYHKGLSNRGQEYIKEDDYGRSYQKEDHDGHFRPSNSDRASHRPRGPGPQLFGPSYKEKYPLKQNYREEESYDHRLPHKMLASLKEEWCSRNTETDRSRQTHLEQQEDRQRKEKEYKLLQLLRSQIQKLPQDDFSPGDAHNDGERIDFPRDSHHELGYGKESRTPPFEWKEGRNYVYGRDTRRRPQYDRQQQGRGERSRYSRDIFSGDDAGPSREPNDHPRKRMRLDSFPQHQVKDLSETTKPATKSSNVLDILKSVEIESVEEANFIKARLCSLLEEFQASKSTKTASVTTGLEFSEDYNHIINKNMGFQQREGSKKTQWRGTRDHSQENYDDSDSQGYYDCNHRHLQKRYESHSRGSQERLADRHQEEGYKGISRRSNLNSNYQSRSQSCYPGSTTCTEDVWINTERPGPSLYRHGVPAGETSYYCSTSPSFDDTETEYETWRNHDNDLQPSSTLNKITSTLLQLVARKDSF</sequence>